<protein>
    <recommendedName>
        <fullName evidence="2">CSC1/OSCA1-like 7TM region domain-containing protein</fullName>
    </recommendedName>
</protein>
<keyword evidence="1" id="KW-0472">Membrane</keyword>
<dbReference type="GO" id="GO:0006281">
    <property type="term" value="P:DNA repair"/>
    <property type="evidence" value="ECO:0007669"/>
    <property type="project" value="TreeGrafter"/>
</dbReference>
<dbReference type="EMBL" id="QUTA01009290">
    <property type="protein sequence ID" value="RHY01285.1"/>
    <property type="molecule type" value="Genomic_DNA"/>
</dbReference>
<proteinExistence type="predicted"/>
<gene>
    <name evidence="3" type="ORF">DYB25_007268</name>
</gene>
<evidence type="ECO:0000256" key="1">
    <source>
        <dbReference type="SAM" id="Phobius"/>
    </source>
</evidence>
<accession>A0A397A4M0</accession>
<dbReference type="InterPro" id="IPR036412">
    <property type="entry name" value="HAD-like_sf"/>
</dbReference>
<dbReference type="PANTHER" id="PTHR43434">
    <property type="entry name" value="PHOSPHOGLYCOLATE PHOSPHATASE"/>
    <property type="match status" value="1"/>
</dbReference>
<name>A0A397A4M0_APHAT</name>
<dbReference type="SUPFAM" id="SSF56784">
    <property type="entry name" value="HAD-like"/>
    <property type="match status" value="1"/>
</dbReference>
<dbReference type="VEuPathDB" id="FungiDB:H257_03334"/>
<organism evidence="3 4">
    <name type="scientific">Aphanomyces astaci</name>
    <name type="common">Crayfish plague agent</name>
    <dbReference type="NCBI Taxonomy" id="112090"/>
    <lineage>
        <taxon>Eukaryota</taxon>
        <taxon>Sar</taxon>
        <taxon>Stramenopiles</taxon>
        <taxon>Oomycota</taxon>
        <taxon>Saprolegniomycetes</taxon>
        <taxon>Saprolegniales</taxon>
        <taxon>Verrucalvaceae</taxon>
        <taxon>Aphanomyces</taxon>
    </lineage>
</organism>
<dbReference type="InterPro" id="IPR050155">
    <property type="entry name" value="HAD-like_hydrolase_sf"/>
</dbReference>
<reference evidence="3 4" key="1">
    <citation type="submission" date="2018-08" db="EMBL/GenBank/DDBJ databases">
        <title>Aphanomyces genome sequencing and annotation.</title>
        <authorList>
            <person name="Minardi D."/>
            <person name="Oidtmann B."/>
            <person name="Van Der Giezen M."/>
            <person name="Studholme D.J."/>
        </authorList>
    </citation>
    <scope>NUCLEOTIDE SEQUENCE [LARGE SCALE GENOMIC DNA]</scope>
    <source>
        <strain evidence="3 4">Yx</strain>
    </source>
</reference>
<dbReference type="InterPro" id="IPR003864">
    <property type="entry name" value="CSC1/OSCA1-like_7TM"/>
</dbReference>
<dbReference type="Gene3D" id="3.40.50.1000">
    <property type="entry name" value="HAD superfamily/HAD-like"/>
    <property type="match status" value="2"/>
</dbReference>
<dbReference type="Gene3D" id="1.10.150.240">
    <property type="entry name" value="Putative phosphatase, domain 2"/>
    <property type="match status" value="1"/>
</dbReference>
<keyword evidence="1" id="KW-0812">Transmembrane</keyword>
<comment type="caution">
    <text evidence="3">The sequence shown here is derived from an EMBL/GenBank/DDBJ whole genome shotgun (WGS) entry which is preliminary data.</text>
</comment>
<dbReference type="InterPro" id="IPR023198">
    <property type="entry name" value="PGP-like_dom2"/>
</dbReference>
<feature type="transmembrane region" description="Helical" evidence="1">
    <location>
        <begin position="359"/>
        <end position="381"/>
    </location>
</feature>
<dbReference type="AlphaFoldDB" id="A0A397A4M0"/>
<dbReference type="VEuPathDB" id="FungiDB:H257_15306"/>
<dbReference type="PANTHER" id="PTHR43434:SF22">
    <property type="entry name" value="PHOSPHOGLYCOLATE PHOSPHATASE"/>
    <property type="match status" value="1"/>
</dbReference>
<evidence type="ECO:0000313" key="4">
    <source>
        <dbReference type="Proteomes" id="UP000266239"/>
    </source>
</evidence>
<feature type="transmembrane region" description="Helical" evidence="1">
    <location>
        <begin position="267"/>
        <end position="291"/>
    </location>
</feature>
<sequence length="532" mass="58878">MSALAGSGLDGASTVCSPALVVFDKDGTLIDFNLMWGGWVESVAWKMEMTTRRPVREKFFDAMGYDWVGRAIRSKGALCCTPMGELYQIAHKGMVDEGMSVGDANAALDKVWHLPDPVETSRPLGDITGLFLTIKKMGMKIAICTADNRDATVQTMHHLGVSHLVDALSCGDDQLPAKPAAEQVGDTSTDMRMGLNAGCGLSVGILGGASSLDDLAREADVLIPSLAKLPKILFQYSRQSAAAASTHASSASAHTYQPQSAKRVCMFVFYQVTTVVIMILFSTPTAVLIYVKLDTHSAVYAIFTHDISSILAKFITSYLPSLLLITVNWCLLTSLFYLTTVEPWLSESERMKSFLNKGFSYLLLSSIVLPSIGVTAVYLATDQGASLHHGSEAAYIERFMFQLCRNFFIAYVCQRWRRRNRGVFYSWQQQQRRQQAEGASKARDRVKILKHHADDVQKREAFARLVASTVARRQQDEQRAYVNPYDAGLKVFNCIYTQQKTVCDDVRDKAAAFAKLKQVTAHSHEFLAKPDE</sequence>
<dbReference type="Proteomes" id="UP000266239">
    <property type="component" value="Unassembled WGS sequence"/>
</dbReference>
<dbReference type="Pfam" id="PF00702">
    <property type="entry name" value="Hydrolase"/>
    <property type="match status" value="1"/>
</dbReference>
<feature type="transmembrane region" description="Helical" evidence="1">
    <location>
        <begin position="321"/>
        <end position="338"/>
    </location>
</feature>
<evidence type="ECO:0000313" key="3">
    <source>
        <dbReference type="EMBL" id="RHY01285.1"/>
    </source>
</evidence>
<dbReference type="GO" id="GO:0008967">
    <property type="term" value="F:phosphoglycolate phosphatase activity"/>
    <property type="evidence" value="ECO:0007669"/>
    <property type="project" value="TreeGrafter"/>
</dbReference>
<feature type="domain" description="CSC1/OSCA1-like 7TM region" evidence="2">
    <location>
        <begin position="269"/>
        <end position="415"/>
    </location>
</feature>
<feature type="transmembrane region" description="Helical" evidence="1">
    <location>
        <begin position="298"/>
        <end position="315"/>
    </location>
</feature>
<dbReference type="Pfam" id="PF02714">
    <property type="entry name" value="RSN1_7TM"/>
    <property type="match status" value="1"/>
</dbReference>
<evidence type="ECO:0000259" key="2">
    <source>
        <dbReference type="Pfam" id="PF02714"/>
    </source>
</evidence>
<dbReference type="InterPro" id="IPR023214">
    <property type="entry name" value="HAD_sf"/>
</dbReference>
<keyword evidence="1" id="KW-1133">Transmembrane helix</keyword>